<dbReference type="WBParaSite" id="Pan_g6612.t1">
    <property type="protein sequence ID" value="Pan_g6612.t1"/>
    <property type="gene ID" value="Pan_g6612"/>
</dbReference>
<sequence>MTSGATAQSTRFFVSRVDFAPRNVVEIFFGVCKQDFDPANHARLASASSHLSPRDANMDSNHAKTPCKSPEIVPASLMEYADGTSELPTIDAVIFCVSEETTCKHRRVGLTGRFDTTTDFDIIDFCFSPALHALTEVSCDNFLNGQPVALTVATPSRPALIPQLRNLTLTPLAGG</sequence>
<accession>A0A7E4W2N7</accession>
<proteinExistence type="predicted"/>
<dbReference type="AlphaFoldDB" id="A0A7E4W2N7"/>
<protein>
    <submittedName>
        <fullName evidence="3">Uncharacterized protein</fullName>
    </submittedName>
</protein>
<organism evidence="2 3">
    <name type="scientific">Panagrellus redivivus</name>
    <name type="common">Microworm</name>
    <dbReference type="NCBI Taxonomy" id="6233"/>
    <lineage>
        <taxon>Eukaryota</taxon>
        <taxon>Metazoa</taxon>
        <taxon>Ecdysozoa</taxon>
        <taxon>Nematoda</taxon>
        <taxon>Chromadorea</taxon>
        <taxon>Rhabditida</taxon>
        <taxon>Tylenchina</taxon>
        <taxon>Panagrolaimomorpha</taxon>
        <taxon>Panagrolaimoidea</taxon>
        <taxon>Panagrolaimidae</taxon>
        <taxon>Panagrellus</taxon>
    </lineage>
</organism>
<evidence type="ECO:0000256" key="1">
    <source>
        <dbReference type="SAM" id="MobiDB-lite"/>
    </source>
</evidence>
<keyword evidence="2" id="KW-1185">Reference proteome</keyword>
<reference evidence="2" key="1">
    <citation type="journal article" date="2013" name="Genetics">
        <title>The draft genome and transcriptome of Panagrellus redivivus are shaped by the harsh demands of a free-living lifestyle.</title>
        <authorList>
            <person name="Srinivasan J."/>
            <person name="Dillman A.R."/>
            <person name="Macchietto M.G."/>
            <person name="Heikkinen L."/>
            <person name="Lakso M."/>
            <person name="Fracchia K.M."/>
            <person name="Antoshechkin I."/>
            <person name="Mortazavi A."/>
            <person name="Wong G."/>
            <person name="Sternberg P.W."/>
        </authorList>
    </citation>
    <scope>NUCLEOTIDE SEQUENCE [LARGE SCALE GENOMIC DNA]</scope>
    <source>
        <strain evidence="2">MT8872</strain>
    </source>
</reference>
<dbReference type="Proteomes" id="UP000492821">
    <property type="component" value="Unassembled WGS sequence"/>
</dbReference>
<name>A0A7E4W2N7_PANRE</name>
<reference evidence="3" key="2">
    <citation type="submission" date="2020-10" db="UniProtKB">
        <authorList>
            <consortium name="WormBaseParasite"/>
        </authorList>
    </citation>
    <scope>IDENTIFICATION</scope>
</reference>
<evidence type="ECO:0000313" key="3">
    <source>
        <dbReference type="WBParaSite" id="Pan_g6612.t1"/>
    </source>
</evidence>
<feature type="region of interest" description="Disordered" evidence="1">
    <location>
        <begin position="47"/>
        <end position="66"/>
    </location>
</feature>
<evidence type="ECO:0000313" key="2">
    <source>
        <dbReference type="Proteomes" id="UP000492821"/>
    </source>
</evidence>